<gene>
    <name evidence="2" type="ORF">EXN66_Car016365</name>
</gene>
<reference evidence="2 3" key="1">
    <citation type="submission" date="2019-02" db="EMBL/GenBank/DDBJ databases">
        <title>Opniocepnalus argus genome.</title>
        <authorList>
            <person name="Zhou C."/>
            <person name="Xiao S."/>
        </authorList>
    </citation>
    <scope>NUCLEOTIDE SEQUENCE [LARGE SCALE GENOMIC DNA]</scope>
    <source>
        <strain evidence="2">OARG1902GOOAL</strain>
        <tissue evidence="2">Muscle</tissue>
    </source>
</reference>
<reference evidence="3" key="2">
    <citation type="submission" date="2019-02" db="EMBL/GenBank/DDBJ databases">
        <title>Opniocepnalus argus Var Kimnra genome.</title>
        <authorList>
            <person name="Zhou C."/>
            <person name="Xiao S."/>
        </authorList>
    </citation>
    <scope>NUCLEOTIDE SEQUENCE [LARGE SCALE GENOMIC DNA]</scope>
</reference>
<proteinExistence type="predicted"/>
<dbReference type="EMBL" id="CM015727">
    <property type="protein sequence ID" value="KAF3700677.1"/>
    <property type="molecule type" value="Genomic_DNA"/>
</dbReference>
<protein>
    <submittedName>
        <fullName evidence="2">Mirror-image polydactyly gene 1 protein</fullName>
    </submittedName>
</protein>
<feature type="coiled-coil region" evidence="1">
    <location>
        <begin position="142"/>
        <end position="176"/>
    </location>
</feature>
<evidence type="ECO:0000313" key="3">
    <source>
        <dbReference type="Proteomes" id="UP000503349"/>
    </source>
</evidence>
<feature type="coiled-coil region" evidence="1">
    <location>
        <begin position="298"/>
        <end position="352"/>
    </location>
</feature>
<feature type="coiled-coil region" evidence="1">
    <location>
        <begin position="393"/>
        <end position="434"/>
    </location>
</feature>
<dbReference type="AlphaFoldDB" id="A0A6G1QDX2"/>
<dbReference type="InterPro" id="IPR026175">
    <property type="entry name" value="MIPOL1"/>
</dbReference>
<dbReference type="PANTHER" id="PTHR22089:SF2">
    <property type="entry name" value="MIRROR-IMAGE POLYDACTYLY GENE 1 PROTEIN"/>
    <property type="match status" value="1"/>
</dbReference>
<keyword evidence="3" id="KW-1185">Reference proteome</keyword>
<evidence type="ECO:0000256" key="1">
    <source>
        <dbReference type="SAM" id="Coils"/>
    </source>
</evidence>
<sequence>MYKANPGVNVELRERMPSPAILNYPDRTGRPGISLDLDHCDWPQAPQHLQEPLTSTLSHRKSGSPATLLSYQRALGGAGEMEVDLSTSRGSSPLAEISVDGGAASRGPRSPVLRRHLIIVDDNFPQDIEFGRLQSFDRDKNISFLLKELDALRDINKKLQEQLVHKEKELQRKEVDDQLKGELREAQGWEKPTVVLDEILAAQKDRDQALMSRVLLANEERDEALLRARRLQEVAGLENLDVDDCDQDVDVLLQRVCNADSVQEVEHFGSVLVQHLHLTRQRRNDITAQEMKAVMHERDRSVAKCKQLEQDLVQKQEQQATKEELLRLQRERDRALEERQRLEVELQTLRAGHSSMDLISHPIQSPDEAVSLGPPALPSMGHLQEISPFQVQLQKLLKEKQKVETELQRCQEAETEARDQIQRLERLVEVLRKKVGTGSLRAVI</sequence>
<evidence type="ECO:0000313" key="2">
    <source>
        <dbReference type="EMBL" id="KAF3700677.1"/>
    </source>
</evidence>
<name>A0A6G1QDX2_CHAAH</name>
<dbReference type="Proteomes" id="UP000503349">
    <property type="component" value="Chromosome 16"/>
</dbReference>
<dbReference type="PANTHER" id="PTHR22089">
    <property type="entry name" value="MIRROR-IMAGE POLYDACTYLY GENE 1 PROTEIN"/>
    <property type="match status" value="1"/>
</dbReference>
<keyword evidence="1" id="KW-0175">Coiled coil</keyword>
<organism evidence="2 3">
    <name type="scientific">Channa argus</name>
    <name type="common">Northern snakehead</name>
    <name type="synonym">Ophicephalus argus</name>
    <dbReference type="NCBI Taxonomy" id="215402"/>
    <lineage>
        <taxon>Eukaryota</taxon>
        <taxon>Metazoa</taxon>
        <taxon>Chordata</taxon>
        <taxon>Craniata</taxon>
        <taxon>Vertebrata</taxon>
        <taxon>Euteleostomi</taxon>
        <taxon>Actinopterygii</taxon>
        <taxon>Neopterygii</taxon>
        <taxon>Teleostei</taxon>
        <taxon>Neoteleostei</taxon>
        <taxon>Acanthomorphata</taxon>
        <taxon>Anabantaria</taxon>
        <taxon>Anabantiformes</taxon>
        <taxon>Channoidei</taxon>
        <taxon>Channidae</taxon>
        <taxon>Channa</taxon>
    </lineage>
</organism>
<accession>A0A6G1QDX2</accession>